<keyword evidence="2" id="KW-1185">Reference proteome</keyword>
<evidence type="ECO:0000313" key="2">
    <source>
        <dbReference type="Proteomes" id="UP001225356"/>
    </source>
</evidence>
<name>A0ABT9QN43_9ACTN</name>
<dbReference type="Pfam" id="PF05331">
    <property type="entry name" value="DUF742"/>
    <property type="match status" value="1"/>
</dbReference>
<dbReference type="RefSeq" id="WP_307565323.1">
    <property type="nucleotide sequence ID" value="NZ_JAUSQU010000001.1"/>
</dbReference>
<comment type="caution">
    <text evidence="1">The sequence shown here is derived from an EMBL/GenBank/DDBJ whole genome shotgun (WGS) entry which is preliminary data.</text>
</comment>
<dbReference type="Proteomes" id="UP001225356">
    <property type="component" value="Unassembled WGS sequence"/>
</dbReference>
<evidence type="ECO:0000313" key="1">
    <source>
        <dbReference type="EMBL" id="MDP9848187.1"/>
    </source>
</evidence>
<reference evidence="1 2" key="1">
    <citation type="submission" date="2023-07" db="EMBL/GenBank/DDBJ databases">
        <title>Sequencing the genomes of 1000 actinobacteria strains.</title>
        <authorList>
            <person name="Klenk H.-P."/>
        </authorList>
    </citation>
    <scope>NUCLEOTIDE SEQUENCE [LARGE SCALE GENOMIC DNA]</scope>
    <source>
        <strain evidence="1 2">DSM 46740</strain>
    </source>
</reference>
<proteinExistence type="predicted"/>
<dbReference type="PANTHER" id="PTHR36221:SF1">
    <property type="entry name" value="DUF742 DOMAIN-CONTAINING PROTEIN"/>
    <property type="match status" value="1"/>
</dbReference>
<accession>A0ABT9QN43</accession>
<dbReference type="InterPro" id="IPR007995">
    <property type="entry name" value="DUF742"/>
</dbReference>
<sequence>MRPPRRDNGLVRPYVMTEGRAFPTRNTFDLVTLVMAANDLPLSGMGPEKRRLMTLCRGGSLSVAEVAAHLVLPVSVTKVLLGDLVDSGHIITRAPAPPAERPDIKLLQEVLDGLRALA</sequence>
<protein>
    <submittedName>
        <fullName evidence="1">Transcriptional regulator</fullName>
    </submittedName>
</protein>
<gene>
    <name evidence="1" type="ORF">J2853_007398</name>
</gene>
<dbReference type="EMBL" id="JAUSQU010000001">
    <property type="protein sequence ID" value="MDP9848187.1"/>
    <property type="molecule type" value="Genomic_DNA"/>
</dbReference>
<organism evidence="1 2">
    <name type="scientific">Streptosporangium lutulentum</name>
    <dbReference type="NCBI Taxonomy" id="1461250"/>
    <lineage>
        <taxon>Bacteria</taxon>
        <taxon>Bacillati</taxon>
        <taxon>Actinomycetota</taxon>
        <taxon>Actinomycetes</taxon>
        <taxon>Streptosporangiales</taxon>
        <taxon>Streptosporangiaceae</taxon>
        <taxon>Streptosporangium</taxon>
    </lineage>
</organism>
<dbReference type="PANTHER" id="PTHR36221">
    <property type="entry name" value="DUF742 DOMAIN-CONTAINING PROTEIN"/>
    <property type="match status" value="1"/>
</dbReference>